<dbReference type="HOGENOM" id="CLU_002996_0_0_1"/>
<gene>
    <name evidence="11" type="ORF">PHATRDRAFT_bd1623</name>
</gene>
<dbReference type="CDD" id="cd07302">
    <property type="entry name" value="CHD"/>
    <property type="match status" value="1"/>
</dbReference>
<dbReference type="GO" id="GO:0000166">
    <property type="term" value="F:nucleotide binding"/>
    <property type="evidence" value="ECO:0007669"/>
    <property type="project" value="UniProtKB-KW"/>
</dbReference>
<evidence type="ECO:0000256" key="2">
    <source>
        <dbReference type="ARBA" id="ARBA00022692"/>
    </source>
</evidence>
<dbReference type="AlphaFoldDB" id="B7S3W6"/>
<keyword evidence="3" id="KW-0547">Nucleotide-binding</keyword>
<protein>
    <recommendedName>
        <fullName evidence="13">Phosphodiesterase</fullName>
    </recommendedName>
</protein>
<keyword evidence="6" id="KW-0456">Lyase</keyword>
<feature type="transmembrane region" description="Helical" evidence="8">
    <location>
        <begin position="57"/>
        <end position="81"/>
    </location>
</feature>
<dbReference type="SMART" id="SM00044">
    <property type="entry name" value="CYCc"/>
    <property type="match status" value="1"/>
</dbReference>
<evidence type="ECO:0000256" key="5">
    <source>
        <dbReference type="ARBA" id="ARBA00023136"/>
    </source>
</evidence>
<comment type="subcellular location">
    <subcellularLocation>
        <location evidence="1">Membrane</location>
    </subcellularLocation>
</comment>
<dbReference type="InterPro" id="IPR050401">
    <property type="entry name" value="Cyclic_nucleotide_synthase"/>
</dbReference>
<evidence type="ECO:0000256" key="3">
    <source>
        <dbReference type="ARBA" id="ARBA00022741"/>
    </source>
</evidence>
<dbReference type="GO" id="GO:0004383">
    <property type="term" value="F:guanylate cyclase activity"/>
    <property type="evidence" value="ECO:0007669"/>
    <property type="project" value="TreeGrafter"/>
</dbReference>
<evidence type="ECO:0008006" key="13">
    <source>
        <dbReference type="Google" id="ProtNLM"/>
    </source>
</evidence>
<accession>B7S3W6</accession>
<dbReference type="RefSeq" id="XP_002176256.1">
    <property type="nucleotide sequence ID" value="XM_002176220.1"/>
</dbReference>
<dbReference type="GO" id="GO:0004016">
    <property type="term" value="F:adenylate cyclase activity"/>
    <property type="evidence" value="ECO:0007669"/>
    <property type="project" value="TreeGrafter"/>
</dbReference>
<dbReference type="EMBL" id="DS999278">
    <property type="protein sequence ID" value="EEC42750.1"/>
    <property type="molecule type" value="Genomic_DNA"/>
</dbReference>
<dbReference type="SMART" id="SM00471">
    <property type="entry name" value="HDc"/>
    <property type="match status" value="1"/>
</dbReference>
<dbReference type="KEGG" id="pti:PHATRDRAFT_bd1623"/>
<dbReference type="GO" id="GO:0007168">
    <property type="term" value="P:receptor guanylyl cyclase signaling pathway"/>
    <property type="evidence" value="ECO:0007669"/>
    <property type="project" value="TreeGrafter"/>
</dbReference>
<dbReference type="InterPro" id="IPR036971">
    <property type="entry name" value="PDEase_catalytic_dom_sf"/>
</dbReference>
<feature type="domain" description="Guanylate cyclase" evidence="9">
    <location>
        <begin position="546"/>
        <end position="680"/>
    </location>
</feature>
<keyword evidence="2 8" id="KW-0812">Transmembrane</keyword>
<evidence type="ECO:0000259" key="9">
    <source>
        <dbReference type="PROSITE" id="PS50125"/>
    </source>
</evidence>
<dbReference type="PANTHER" id="PTHR11920:SF335">
    <property type="entry name" value="GUANYLATE CYCLASE"/>
    <property type="match status" value="1"/>
</dbReference>
<dbReference type="GO" id="GO:0004114">
    <property type="term" value="F:3',5'-cyclic-nucleotide phosphodiesterase activity"/>
    <property type="evidence" value="ECO:0007669"/>
    <property type="project" value="InterPro"/>
</dbReference>
<dbReference type="Pfam" id="PF00211">
    <property type="entry name" value="Guanylate_cyc"/>
    <property type="match status" value="1"/>
</dbReference>
<dbReference type="Gene3D" id="1.10.1300.10">
    <property type="entry name" value="3'5'-cyclic nucleotide phosphodiesterase, catalytic domain"/>
    <property type="match status" value="1"/>
</dbReference>
<keyword evidence="4 8" id="KW-1133">Transmembrane helix</keyword>
<dbReference type="PaxDb" id="2850-Phatrdraft1623"/>
<dbReference type="SUPFAM" id="SSF109604">
    <property type="entry name" value="HD-domain/PDEase-like"/>
    <property type="match status" value="1"/>
</dbReference>
<evidence type="ECO:0000256" key="4">
    <source>
        <dbReference type="ARBA" id="ARBA00022989"/>
    </source>
</evidence>
<keyword evidence="5 8" id="KW-0472">Membrane</keyword>
<dbReference type="STRING" id="556484.B7S3W6"/>
<dbReference type="PROSITE" id="PS51845">
    <property type="entry name" value="PDEASE_I_2"/>
    <property type="match status" value="1"/>
</dbReference>
<feature type="compositionally biased region" description="Polar residues" evidence="7">
    <location>
        <begin position="18"/>
        <end position="30"/>
    </location>
</feature>
<dbReference type="Proteomes" id="UP000000759">
    <property type="component" value="Unassembled WGS sequence"/>
</dbReference>
<feature type="domain" description="PDEase" evidence="10">
    <location>
        <begin position="865"/>
        <end position="1026"/>
    </location>
</feature>
<dbReference type="SUPFAM" id="SSF55073">
    <property type="entry name" value="Nucleotide cyclase"/>
    <property type="match status" value="1"/>
</dbReference>
<dbReference type="eggNOG" id="KOG1023">
    <property type="taxonomic scope" value="Eukaryota"/>
</dbReference>
<dbReference type="OrthoDB" id="432756at2759"/>
<dbReference type="eggNOG" id="KOG3689">
    <property type="taxonomic scope" value="Eukaryota"/>
</dbReference>
<dbReference type="GO" id="GO:0035556">
    <property type="term" value="P:intracellular signal transduction"/>
    <property type="evidence" value="ECO:0007669"/>
    <property type="project" value="InterPro"/>
</dbReference>
<dbReference type="InterPro" id="IPR001054">
    <property type="entry name" value="A/G_cyclase"/>
</dbReference>
<evidence type="ECO:0000256" key="1">
    <source>
        <dbReference type="ARBA" id="ARBA00004370"/>
    </source>
</evidence>
<feature type="region of interest" description="Disordered" evidence="7">
    <location>
        <begin position="1"/>
        <end position="40"/>
    </location>
</feature>
<dbReference type="Gene3D" id="3.30.70.1230">
    <property type="entry name" value="Nucleotide cyclase"/>
    <property type="match status" value="1"/>
</dbReference>
<organism evidence="11 12">
    <name type="scientific">Phaeodactylum tricornutum (strain CCAP 1055/1)</name>
    <dbReference type="NCBI Taxonomy" id="556484"/>
    <lineage>
        <taxon>Eukaryota</taxon>
        <taxon>Sar</taxon>
        <taxon>Stramenopiles</taxon>
        <taxon>Ochrophyta</taxon>
        <taxon>Bacillariophyta</taxon>
        <taxon>Bacillariophyceae</taxon>
        <taxon>Bacillariophycidae</taxon>
        <taxon>Naviculales</taxon>
        <taxon>Phaeodactylaceae</taxon>
        <taxon>Phaeodactylum</taxon>
    </lineage>
</organism>
<evidence type="ECO:0000259" key="10">
    <source>
        <dbReference type="PROSITE" id="PS51845"/>
    </source>
</evidence>
<dbReference type="GO" id="GO:0005886">
    <property type="term" value="C:plasma membrane"/>
    <property type="evidence" value="ECO:0007669"/>
    <property type="project" value="TreeGrafter"/>
</dbReference>
<dbReference type="GeneID" id="7204908"/>
<feature type="compositionally biased region" description="Basic and acidic residues" evidence="7">
    <location>
        <begin position="31"/>
        <end position="40"/>
    </location>
</feature>
<dbReference type="PROSITE" id="PS50125">
    <property type="entry name" value="GUANYLATE_CYCLASE_2"/>
    <property type="match status" value="1"/>
</dbReference>
<dbReference type="InterPro" id="IPR002073">
    <property type="entry name" value="PDEase_catalytic_dom"/>
</dbReference>
<evidence type="ECO:0000256" key="7">
    <source>
        <dbReference type="SAM" id="MobiDB-lite"/>
    </source>
</evidence>
<evidence type="ECO:0000313" key="12">
    <source>
        <dbReference type="Proteomes" id="UP000000759"/>
    </source>
</evidence>
<evidence type="ECO:0000313" key="11">
    <source>
        <dbReference type="EMBL" id="EEC42750.1"/>
    </source>
</evidence>
<feature type="transmembrane region" description="Helical" evidence="8">
    <location>
        <begin position="434"/>
        <end position="456"/>
    </location>
</feature>
<dbReference type="InParanoid" id="B7S3W6"/>
<feature type="compositionally biased region" description="Basic and acidic residues" evidence="7">
    <location>
        <begin position="1"/>
        <end position="14"/>
    </location>
</feature>
<keyword evidence="12" id="KW-1185">Reference proteome</keyword>
<dbReference type="InterPro" id="IPR029787">
    <property type="entry name" value="Nucleotide_cyclase"/>
</dbReference>
<sequence length="1177" mass="133036">MNLRSTRNDFRDDGSVSVDLSSTGTNTESDPQFKPDERDETKEVQRLASSETAHIRFWRLVVVALLLVSGAVLSTFTYVFLNGEEKDDYVDAYFLFANTIRDITRFRAENMFEAFQSLGESITAHAIDQNLTFPFVSLPMFEVAGRHALSQSRTEIVFYTPFVTGDEKEAWERYAWENQGWLEESRKIRLDSDKTLQGTSFIEATIPSQIFESTTETAANVDISPPGRDFYSPIWQSSPVPFFPSLQNFNLRSFENTEFVMKTMRLLKDSVMSWVEDASLISGSVWNEKDHDAFHAQFVTGSPDESTSLRPHATIYNPVHEQLGNRDSEIVGFVTGVIAFDAYLADLLPDTVRGIYSVLRNTCGQQFSYELTGNRAVYLGDGDRHETAFNQYEVVVPFNAYRDPELAANTDGHCRYSLHIYPSQQFAQGYKSSLPIVFTSLVAATFFLMALTFLVYDRFVHRRNIKVVNAAARSNAIVSSLFPSNVRDRLFEDAKARSDVNQAAHSRLKTFLHNGDSSDTAITDDNAHHSDFFKTKPIAELFPHTTIMFADISGFTAWSSSREPAQVFQLLETLYHSFDETAKKRRVFKVETVGDCYVAVAGLPDPRKDHAVVMARFAKDCMHQMHSLTRKLEVSLGPDTADLSLRIGLHSGPVTAGVLRGERSRFQLFGDTMNTAARMESNGIRGRIQISQETSDLLADAGKTQWFVAREDTIVAKGKGELNTFWLSVGDVGKGRSTTDTTHSSDDVFAPNNYNSSVALDGLMTTSAESDQQVYNLVSNKTSRLIDWNVDVLSRLIKQIVARRKASKVPKKDSSKQYFCPGDNRGAGTTVLDEVTEILALPEFDADAARRQQDPENIELDDSIMSQLQQYVSNVSAMYRNNPFHNFEHASHVTMSVVKLLSRIVAPVDVVVSDGKNQKRSFASKLHDHTYGITSDPLTQFACVFSALIHDVDHSGVPNAQLVKENSKIATFYQGKSVAEQNSVDLAWDLLLDDSFKDLRAAIFATDVEKARFRQLVVNSVMATDIMDPDLKAIRNARWEKAFSASPNMQEDLKDMTNRKATIVIEHLIQASDVAHTMQHWHIYRKWNERLFLELYQAYIAGRAEKSPETFWYKGELGFFDFYIIPLAMKLKECGVFGVSSDEYLNYAMRNRKEWEDRGQEVVREMMEKIKGRVKRY</sequence>
<evidence type="ECO:0000256" key="8">
    <source>
        <dbReference type="SAM" id="Phobius"/>
    </source>
</evidence>
<dbReference type="GO" id="GO:0001653">
    <property type="term" value="F:peptide receptor activity"/>
    <property type="evidence" value="ECO:0007669"/>
    <property type="project" value="TreeGrafter"/>
</dbReference>
<dbReference type="PANTHER" id="PTHR11920">
    <property type="entry name" value="GUANYLYL CYCLASE"/>
    <property type="match status" value="1"/>
</dbReference>
<dbReference type="Pfam" id="PF00233">
    <property type="entry name" value="PDEase_I"/>
    <property type="match status" value="1"/>
</dbReference>
<evidence type="ECO:0000256" key="6">
    <source>
        <dbReference type="ARBA" id="ARBA00023239"/>
    </source>
</evidence>
<proteinExistence type="predicted"/>
<reference evidence="11 12" key="1">
    <citation type="journal article" date="2008" name="Nature">
        <title>The Phaeodactylum genome reveals the evolutionary history of diatom genomes.</title>
        <authorList>
            <person name="Bowler C."/>
            <person name="Allen A.E."/>
            <person name="Badger J.H."/>
            <person name="Grimwood J."/>
            <person name="Jabbari K."/>
            <person name="Kuo A."/>
            <person name="Maheswari U."/>
            <person name="Martens C."/>
            <person name="Maumus F."/>
            <person name="Otillar R.P."/>
            <person name="Rayko E."/>
            <person name="Salamov A."/>
            <person name="Vandepoele K."/>
            <person name="Beszteri B."/>
            <person name="Gruber A."/>
            <person name="Heijde M."/>
            <person name="Katinka M."/>
            <person name="Mock T."/>
            <person name="Valentin K."/>
            <person name="Verret F."/>
            <person name="Berges J.A."/>
            <person name="Brownlee C."/>
            <person name="Cadoret J.P."/>
            <person name="Chiovitti A."/>
            <person name="Choi C.J."/>
            <person name="Coesel S."/>
            <person name="De Martino A."/>
            <person name="Detter J.C."/>
            <person name="Durkin C."/>
            <person name="Falciatore A."/>
            <person name="Fournet J."/>
            <person name="Haruta M."/>
            <person name="Huysman M.J."/>
            <person name="Jenkins B.D."/>
            <person name="Jiroutova K."/>
            <person name="Jorgensen R.E."/>
            <person name="Joubert Y."/>
            <person name="Kaplan A."/>
            <person name="Kroger N."/>
            <person name="Kroth P.G."/>
            <person name="La Roche J."/>
            <person name="Lindquist E."/>
            <person name="Lommer M."/>
            <person name="Martin-Jezequel V."/>
            <person name="Lopez P.J."/>
            <person name="Lucas S."/>
            <person name="Mangogna M."/>
            <person name="McGinnis K."/>
            <person name="Medlin L.K."/>
            <person name="Montsant A."/>
            <person name="Oudot-Le Secq M.P."/>
            <person name="Napoli C."/>
            <person name="Obornik M."/>
            <person name="Parker M.S."/>
            <person name="Petit J.L."/>
            <person name="Porcel B.M."/>
            <person name="Poulsen N."/>
            <person name="Robison M."/>
            <person name="Rychlewski L."/>
            <person name="Rynearson T.A."/>
            <person name="Schmutz J."/>
            <person name="Shapiro H."/>
            <person name="Siaut M."/>
            <person name="Stanley M."/>
            <person name="Sussman M.R."/>
            <person name="Taylor A.R."/>
            <person name="Vardi A."/>
            <person name="von Dassow P."/>
            <person name="Vyverman W."/>
            <person name="Willis A."/>
            <person name="Wyrwicz L.S."/>
            <person name="Rokhsar D.S."/>
            <person name="Weissenbach J."/>
            <person name="Armbrust E.V."/>
            <person name="Green B.R."/>
            <person name="Van de Peer Y."/>
            <person name="Grigoriev I.V."/>
        </authorList>
    </citation>
    <scope>NUCLEOTIDE SEQUENCE [LARGE SCALE GENOMIC DNA]</scope>
    <source>
        <strain evidence="11 12">CCAP 1055/1</strain>
    </source>
</reference>
<reference evidence="12" key="2">
    <citation type="submission" date="2008-08" db="EMBL/GenBank/DDBJ databases">
        <authorList>
            <consortium name="Diatom Consortium"/>
            <person name="Grigoriev I."/>
            <person name="Grimwood J."/>
            <person name="Kuo A."/>
            <person name="Otillar R.P."/>
            <person name="Salamov A."/>
            <person name="Detter J.C."/>
            <person name="Lindquist E."/>
            <person name="Shapiro H."/>
            <person name="Lucas S."/>
            <person name="Glavina del Rio T."/>
            <person name="Pitluck S."/>
            <person name="Rokhsar D."/>
            <person name="Bowler C."/>
        </authorList>
    </citation>
    <scope>GENOME REANNOTATION</scope>
    <source>
        <strain evidence="12">CCAP 1055/1</strain>
    </source>
</reference>
<name>B7S3W6_PHATC</name>
<dbReference type="InterPro" id="IPR003607">
    <property type="entry name" value="HD/PDEase_dom"/>
</dbReference>